<feature type="coiled-coil region" evidence="5">
    <location>
        <begin position="442"/>
        <end position="492"/>
    </location>
</feature>
<evidence type="ECO:0000256" key="3">
    <source>
        <dbReference type="ARBA" id="ARBA00022801"/>
    </source>
</evidence>
<accession>A0A318IY46</accession>
<evidence type="ECO:0000256" key="2">
    <source>
        <dbReference type="ARBA" id="ARBA00022737"/>
    </source>
</evidence>
<keyword evidence="4" id="KW-0443">Lipid metabolism</keyword>
<name>A0A318IY46_9NEIS</name>
<keyword evidence="5" id="KW-0175">Coiled coil</keyword>
<proteinExistence type="predicted"/>
<evidence type="ECO:0000313" key="7">
    <source>
        <dbReference type="EMBL" id="PXX40124.1"/>
    </source>
</evidence>
<evidence type="ECO:0000313" key="8">
    <source>
        <dbReference type="Proteomes" id="UP000248395"/>
    </source>
</evidence>
<evidence type="ECO:0000259" key="6">
    <source>
        <dbReference type="PROSITE" id="PS50035"/>
    </source>
</evidence>
<dbReference type="InterPro" id="IPR001736">
    <property type="entry name" value="PLipase_D/transphosphatidylase"/>
</dbReference>
<keyword evidence="2" id="KW-0677">Repeat</keyword>
<comment type="caution">
    <text evidence="7">The sequence shown here is derived from an EMBL/GenBank/DDBJ whole genome shotgun (WGS) entry which is preliminary data.</text>
</comment>
<dbReference type="PANTHER" id="PTHR18896">
    <property type="entry name" value="PHOSPHOLIPASE D"/>
    <property type="match status" value="1"/>
</dbReference>
<dbReference type="InterPro" id="IPR015679">
    <property type="entry name" value="PLipase_D_fam"/>
</dbReference>
<dbReference type="RefSeq" id="WP_110313805.1">
    <property type="nucleotide sequence ID" value="NZ_QJKC01000027.1"/>
</dbReference>
<dbReference type="OrthoDB" id="8828485at2"/>
<dbReference type="EMBL" id="QJKC01000027">
    <property type="protein sequence ID" value="PXX40124.1"/>
    <property type="molecule type" value="Genomic_DNA"/>
</dbReference>
<dbReference type="AlphaFoldDB" id="A0A318IY46"/>
<evidence type="ECO:0000256" key="1">
    <source>
        <dbReference type="ARBA" id="ARBA00000798"/>
    </source>
</evidence>
<comment type="catalytic activity">
    <reaction evidence="1">
        <text>a 1,2-diacyl-sn-glycero-3-phosphocholine + H2O = a 1,2-diacyl-sn-glycero-3-phosphate + choline + H(+)</text>
        <dbReference type="Rhea" id="RHEA:14445"/>
        <dbReference type="ChEBI" id="CHEBI:15354"/>
        <dbReference type="ChEBI" id="CHEBI:15377"/>
        <dbReference type="ChEBI" id="CHEBI:15378"/>
        <dbReference type="ChEBI" id="CHEBI:57643"/>
        <dbReference type="ChEBI" id="CHEBI:58608"/>
        <dbReference type="EC" id="3.1.4.4"/>
    </reaction>
</comment>
<reference evidence="7 8" key="1">
    <citation type="submission" date="2018-05" db="EMBL/GenBank/DDBJ databases">
        <title>Genomic Encyclopedia of Type Strains, Phase IV (KMG-IV): sequencing the most valuable type-strain genomes for metagenomic binning, comparative biology and taxonomic classification.</title>
        <authorList>
            <person name="Goeker M."/>
        </authorList>
    </citation>
    <scope>NUCLEOTIDE SEQUENCE [LARGE SCALE GENOMIC DNA]</scope>
    <source>
        <strain evidence="7 8">DSM 25134</strain>
    </source>
</reference>
<sequence length="669" mass="74936">MSSSTTVPICTRELLQATLTLPWFVDHAEYAHHPGSFQMLVNGEEAFSALHYTLAKAKRNICLICWGFQPSMYLVRKGSDMIKYPTLPEPVPAQLGKLLVHKAKQGVKVRVLCFAAEPLGASVNVSSPVIGESPNPGRGRWRVGDRPGFETEAQYAYDRYWYTTYDPSQRDADSANPNSPGKLQGFKAADPDVPLANLVFHSRGFDKASRDYIFTQPYMDKQLAFQLYLAVGPSHHQKMALIDYDDAQRHVGFVMGHNLLDEYWDTNAHSAKRHADPRQGRNGIIGPREDFSALVTGKVVGDLFFNFNKAWQQETGSGLPVPAGRFSHYLPRLDRANPPAMLQLLRTQPEYQRKDIMRAYFQMVNNVTSYIYIENQYFRWQPLADKIKQAAQGQLCRGRKTPIYLFAITNSSDDGIGAGTVSTYRMLDSLGRADTIPTVARLERADDQAARLGQAKQRLAEARFIHRASPQLASSRQDVEQATREVEAAQQAYEAASKPDVPIPAVEQPGLKVHICTLVAMDSGPAQPATMRRIYNLASGQTITVTHTPAQGWTEVYIHAKLMLVNDCCMTLGSANINSRSMESDSELNILHDNSDITRALRRQLWGRHTHNFAGANPPSMGKEEVSKVTFEVWEKLLKANKFAESHQQPPIAPLREFLRSSPLRTNHD</sequence>
<organism evidence="7 8">
    <name type="scientific">Aquitalea magnusonii</name>
    <dbReference type="NCBI Taxonomy" id="332411"/>
    <lineage>
        <taxon>Bacteria</taxon>
        <taxon>Pseudomonadati</taxon>
        <taxon>Pseudomonadota</taxon>
        <taxon>Betaproteobacteria</taxon>
        <taxon>Neisseriales</taxon>
        <taxon>Chromobacteriaceae</taxon>
        <taxon>Aquitalea</taxon>
    </lineage>
</organism>
<protein>
    <submittedName>
        <fullName evidence="7">Phospholipase D-like protein</fullName>
    </submittedName>
</protein>
<dbReference type="InterPro" id="IPR025202">
    <property type="entry name" value="PLD-like_dom"/>
</dbReference>
<keyword evidence="3" id="KW-0378">Hydrolase</keyword>
<dbReference type="SUPFAM" id="SSF56024">
    <property type="entry name" value="Phospholipase D/nuclease"/>
    <property type="match status" value="2"/>
</dbReference>
<gene>
    <name evidence="7" type="ORF">DFR38_12738</name>
</gene>
<dbReference type="PANTHER" id="PTHR18896:SF76">
    <property type="entry name" value="PHOSPHOLIPASE"/>
    <property type="match status" value="1"/>
</dbReference>
<dbReference type="GO" id="GO:0009395">
    <property type="term" value="P:phospholipid catabolic process"/>
    <property type="evidence" value="ECO:0007669"/>
    <property type="project" value="TreeGrafter"/>
</dbReference>
<dbReference type="GO" id="GO:0004630">
    <property type="term" value="F:phospholipase D activity"/>
    <property type="evidence" value="ECO:0007669"/>
    <property type="project" value="UniProtKB-EC"/>
</dbReference>
<evidence type="ECO:0000256" key="5">
    <source>
        <dbReference type="SAM" id="Coils"/>
    </source>
</evidence>
<dbReference type="Pfam" id="PF13091">
    <property type="entry name" value="PLDc_2"/>
    <property type="match status" value="1"/>
</dbReference>
<dbReference type="Gene3D" id="3.30.870.10">
    <property type="entry name" value="Endonuclease Chain A"/>
    <property type="match status" value="2"/>
</dbReference>
<dbReference type="Proteomes" id="UP000248395">
    <property type="component" value="Unassembled WGS sequence"/>
</dbReference>
<dbReference type="PROSITE" id="PS50035">
    <property type="entry name" value="PLD"/>
    <property type="match status" value="1"/>
</dbReference>
<feature type="domain" description="PLD phosphodiesterase" evidence="6">
    <location>
        <begin position="554"/>
        <end position="581"/>
    </location>
</feature>
<evidence type="ECO:0000256" key="4">
    <source>
        <dbReference type="ARBA" id="ARBA00023098"/>
    </source>
</evidence>
<keyword evidence="8" id="KW-1185">Reference proteome</keyword>